<evidence type="ECO:0000313" key="2">
    <source>
        <dbReference type="Proteomes" id="UP000253303"/>
    </source>
</evidence>
<evidence type="ECO:0000313" key="1">
    <source>
        <dbReference type="EMBL" id="RBQ20476.1"/>
    </source>
</evidence>
<dbReference type="Proteomes" id="UP000253303">
    <property type="component" value="Unassembled WGS sequence"/>
</dbReference>
<organism evidence="1 2">
    <name type="scientific">Spongiactinospora rosea</name>
    <dbReference type="NCBI Taxonomy" id="2248750"/>
    <lineage>
        <taxon>Bacteria</taxon>
        <taxon>Bacillati</taxon>
        <taxon>Actinomycetota</taxon>
        <taxon>Actinomycetes</taxon>
        <taxon>Streptosporangiales</taxon>
        <taxon>Streptosporangiaceae</taxon>
        <taxon>Spongiactinospora</taxon>
    </lineage>
</organism>
<dbReference type="RefSeq" id="WP_113980670.1">
    <property type="nucleotide sequence ID" value="NZ_QMEY01000003.1"/>
</dbReference>
<keyword evidence="2" id="KW-1185">Reference proteome</keyword>
<protein>
    <submittedName>
        <fullName evidence="1">Uncharacterized protein</fullName>
    </submittedName>
</protein>
<comment type="caution">
    <text evidence="1">The sequence shown here is derived from an EMBL/GenBank/DDBJ whole genome shotgun (WGS) entry which is preliminary data.</text>
</comment>
<dbReference type="OrthoDB" id="4209320at2"/>
<sequence>MLSPAEMTYTELAVALYASDMPTGARATSIEQMAAWIAQGTARLGGRASVKWYAFQDEKQNTTPGDHSADRAGLWSDSRREGTARVRAWMLARTLASAMATATPERVA</sequence>
<accession>A0A366M2Q3</accession>
<reference evidence="1 2" key="1">
    <citation type="submission" date="2018-06" db="EMBL/GenBank/DDBJ databases">
        <title>Sphaerisporangium craniellae sp. nov., isolated from a marine sponge in the South China Sea.</title>
        <authorList>
            <person name="Li L."/>
        </authorList>
    </citation>
    <scope>NUCLEOTIDE SEQUENCE [LARGE SCALE GENOMIC DNA]</scope>
    <source>
        <strain evidence="1 2">LHW63015</strain>
    </source>
</reference>
<name>A0A366M2Q3_9ACTN</name>
<proteinExistence type="predicted"/>
<dbReference type="AlphaFoldDB" id="A0A366M2Q3"/>
<gene>
    <name evidence="1" type="ORF">DP939_11930</name>
</gene>
<dbReference type="EMBL" id="QMEY01000003">
    <property type="protein sequence ID" value="RBQ20476.1"/>
    <property type="molecule type" value="Genomic_DNA"/>
</dbReference>